<dbReference type="Gene3D" id="3.40.50.2000">
    <property type="entry name" value="Glycogen Phosphorylase B"/>
    <property type="match status" value="1"/>
</dbReference>
<keyword evidence="1" id="KW-0808">Transferase</keyword>
<comment type="caution">
    <text evidence="1">The sequence shown here is derived from an EMBL/GenBank/DDBJ whole genome shotgun (WGS) entry which is preliminary data.</text>
</comment>
<sequence length="218" mass="24255">MFGGADNVITTEIYEHAKFIITISENTSSCCRLAFPALADRILQASCHVDAKLFSLPEPGKKQRLITYMPRKLAKHSELVTFFLRQNLGKHWALLPIENKSEAEVAELLKTSSIFLSFSDLEGLGLPPLEAALTGNKIIGYTGEGGKEYWKEPMFTEIHSGNIIGYTKKILHEISMFDSGTGYVPDPQLIALLADQYSAKREILSLEQIKIKMSAVFS</sequence>
<dbReference type="Proteomes" id="UP000309544">
    <property type="component" value="Unassembled WGS sequence"/>
</dbReference>
<dbReference type="AlphaFoldDB" id="A0A5C4S1L3"/>
<name>A0A5C4S1L3_PROVB</name>
<proteinExistence type="predicted"/>
<dbReference type="EMBL" id="VDCI01000003">
    <property type="protein sequence ID" value="TNJ37007.1"/>
    <property type="molecule type" value="Genomic_DNA"/>
</dbReference>
<dbReference type="SUPFAM" id="SSF53756">
    <property type="entry name" value="UDP-Glycosyltransferase/glycogen phosphorylase"/>
    <property type="match status" value="1"/>
</dbReference>
<keyword evidence="2" id="KW-1185">Reference proteome</keyword>
<protein>
    <submittedName>
        <fullName evidence="1">Glycosyltransferase family 4 protein</fullName>
    </submittedName>
</protein>
<reference evidence="1 2" key="1">
    <citation type="submission" date="2019-05" db="EMBL/GenBank/DDBJ databases">
        <title>Draft Whole-Genome sequence of the green sulfur bacterium Prosthecochloris vibrioformis DSM 260.</title>
        <authorList>
            <person name="Meyer T.E."/>
            <person name="Kyndt J.A."/>
        </authorList>
    </citation>
    <scope>NUCLEOTIDE SEQUENCE [LARGE SCALE GENOMIC DNA]</scope>
    <source>
        <strain evidence="1 2">DSM 260</strain>
    </source>
</reference>
<organism evidence="1 2">
    <name type="scientific">Prosthecochloris vibrioformis</name>
    <name type="common">Chlorobium vibrioforme</name>
    <dbReference type="NCBI Taxonomy" id="1098"/>
    <lineage>
        <taxon>Bacteria</taxon>
        <taxon>Pseudomonadati</taxon>
        <taxon>Chlorobiota</taxon>
        <taxon>Chlorobiia</taxon>
        <taxon>Chlorobiales</taxon>
        <taxon>Chlorobiaceae</taxon>
        <taxon>Prosthecochloris</taxon>
    </lineage>
</organism>
<gene>
    <name evidence="1" type="ORF">FGF68_05390</name>
</gene>
<dbReference type="GO" id="GO:0016740">
    <property type="term" value="F:transferase activity"/>
    <property type="evidence" value="ECO:0007669"/>
    <property type="project" value="UniProtKB-KW"/>
</dbReference>
<accession>A0A5C4S1L3</accession>
<evidence type="ECO:0000313" key="2">
    <source>
        <dbReference type="Proteomes" id="UP000309544"/>
    </source>
</evidence>
<evidence type="ECO:0000313" key="1">
    <source>
        <dbReference type="EMBL" id="TNJ37007.1"/>
    </source>
</evidence>